<keyword evidence="11" id="KW-1185">Reference proteome</keyword>
<dbReference type="Gene3D" id="1.10.150.50">
    <property type="entry name" value="Transcription Factor, Ets-1"/>
    <property type="match status" value="1"/>
</dbReference>
<dbReference type="Pfam" id="PF00536">
    <property type="entry name" value="SAM_1"/>
    <property type="match status" value="1"/>
</dbReference>
<feature type="compositionally biased region" description="Polar residues" evidence="7">
    <location>
        <begin position="626"/>
        <end position="647"/>
    </location>
</feature>
<feature type="compositionally biased region" description="Basic and acidic residues" evidence="7">
    <location>
        <begin position="782"/>
        <end position="793"/>
    </location>
</feature>
<dbReference type="SMART" id="SM00219">
    <property type="entry name" value="TyrKc"/>
    <property type="match status" value="1"/>
</dbReference>
<keyword evidence="1" id="KW-0723">Serine/threonine-protein kinase</keyword>
<dbReference type="Gene3D" id="1.10.510.10">
    <property type="entry name" value="Transferase(Phosphotransferase) domain 1"/>
    <property type="match status" value="2"/>
</dbReference>
<keyword evidence="5" id="KW-0067">ATP-binding</keyword>
<organism evidence="10 11">
    <name type="scientific">Labeo rohita</name>
    <name type="common">Indian major carp</name>
    <name type="synonym">Cyprinus rohita</name>
    <dbReference type="NCBI Taxonomy" id="84645"/>
    <lineage>
        <taxon>Eukaryota</taxon>
        <taxon>Metazoa</taxon>
        <taxon>Chordata</taxon>
        <taxon>Craniata</taxon>
        <taxon>Vertebrata</taxon>
        <taxon>Euteleostomi</taxon>
        <taxon>Actinopterygii</taxon>
        <taxon>Neopterygii</taxon>
        <taxon>Teleostei</taxon>
        <taxon>Ostariophysi</taxon>
        <taxon>Cypriniformes</taxon>
        <taxon>Cyprinidae</taxon>
        <taxon>Labeoninae</taxon>
        <taxon>Labeonini</taxon>
        <taxon>Labeo</taxon>
    </lineage>
</organism>
<dbReference type="InterPro" id="IPR051681">
    <property type="entry name" value="Ser/Thr_Kinases-Pseudokinases"/>
</dbReference>
<feature type="coiled-coil region" evidence="6">
    <location>
        <begin position="131"/>
        <end position="165"/>
    </location>
</feature>
<dbReference type="InterPro" id="IPR008271">
    <property type="entry name" value="Ser/Thr_kinase_AS"/>
</dbReference>
<evidence type="ECO:0000313" key="11">
    <source>
        <dbReference type="Proteomes" id="UP000830375"/>
    </source>
</evidence>
<dbReference type="Pfam" id="PF07714">
    <property type="entry name" value="PK_Tyr_Ser-Thr"/>
    <property type="match status" value="1"/>
</dbReference>
<dbReference type="EMBL" id="JACTAM010000009">
    <property type="protein sequence ID" value="KAI2660368.1"/>
    <property type="molecule type" value="Genomic_DNA"/>
</dbReference>
<accession>A0ABQ8MBZ5</accession>
<dbReference type="SUPFAM" id="SSF56112">
    <property type="entry name" value="Protein kinase-like (PK-like)"/>
    <property type="match status" value="1"/>
</dbReference>
<dbReference type="SUPFAM" id="SSF47769">
    <property type="entry name" value="SAM/Pointed domain"/>
    <property type="match status" value="1"/>
</dbReference>
<name>A0ABQ8MBZ5_LABRO</name>
<feature type="domain" description="SAM" evidence="9">
    <location>
        <begin position="315"/>
        <end position="364"/>
    </location>
</feature>
<dbReference type="InterPro" id="IPR020635">
    <property type="entry name" value="Tyr_kinase_cat_dom"/>
</dbReference>
<evidence type="ECO:0000256" key="5">
    <source>
        <dbReference type="ARBA" id="ARBA00022840"/>
    </source>
</evidence>
<dbReference type="PROSITE" id="PS50011">
    <property type="entry name" value="PROTEIN_KINASE_DOM"/>
    <property type="match status" value="1"/>
</dbReference>
<evidence type="ECO:0000313" key="10">
    <source>
        <dbReference type="EMBL" id="KAI2660368.1"/>
    </source>
</evidence>
<dbReference type="GO" id="GO:0016301">
    <property type="term" value="F:kinase activity"/>
    <property type="evidence" value="ECO:0007669"/>
    <property type="project" value="UniProtKB-KW"/>
</dbReference>
<dbReference type="InterPro" id="IPR001245">
    <property type="entry name" value="Ser-Thr/Tyr_kinase_cat_dom"/>
</dbReference>
<evidence type="ECO:0000256" key="1">
    <source>
        <dbReference type="ARBA" id="ARBA00022527"/>
    </source>
</evidence>
<evidence type="ECO:0000256" key="3">
    <source>
        <dbReference type="ARBA" id="ARBA00022741"/>
    </source>
</evidence>
<evidence type="ECO:0000256" key="4">
    <source>
        <dbReference type="ARBA" id="ARBA00022777"/>
    </source>
</evidence>
<keyword evidence="6" id="KW-0175">Coiled coil</keyword>
<reference evidence="10 11" key="1">
    <citation type="submission" date="2022-01" db="EMBL/GenBank/DDBJ databases">
        <title>A high-quality chromosome-level genome assembly of rohu carp, Labeo rohita.</title>
        <authorList>
            <person name="Arick M.A. II"/>
            <person name="Hsu C.-Y."/>
            <person name="Magbanua Z."/>
            <person name="Pechanova O."/>
            <person name="Grover C."/>
            <person name="Miller E."/>
            <person name="Thrash A."/>
            <person name="Ezzel L."/>
            <person name="Alam S."/>
            <person name="Benzie J."/>
            <person name="Hamilton M."/>
            <person name="Karsi A."/>
            <person name="Lawrence M.L."/>
            <person name="Peterson D.G."/>
        </authorList>
    </citation>
    <scope>NUCLEOTIDE SEQUENCE [LARGE SCALE GENOMIC DNA]</scope>
    <source>
        <strain evidence="11">BAU-BD-2019</strain>
        <tissue evidence="10">Blood</tissue>
    </source>
</reference>
<keyword evidence="4 10" id="KW-0418">Kinase</keyword>
<feature type="region of interest" description="Disordered" evidence="7">
    <location>
        <begin position="697"/>
        <end position="810"/>
    </location>
</feature>
<dbReference type="Proteomes" id="UP000830375">
    <property type="component" value="Unassembled WGS sequence"/>
</dbReference>
<evidence type="ECO:0000259" key="8">
    <source>
        <dbReference type="PROSITE" id="PS50011"/>
    </source>
</evidence>
<protein>
    <submittedName>
        <fullName evidence="10">Mitogen-activated protein kinase kinase kinase 20</fullName>
    </submittedName>
</protein>
<dbReference type="PROSITE" id="PS50105">
    <property type="entry name" value="SAM_DOMAIN"/>
    <property type="match status" value="1"/>
</dbReference>
<feature type="compositionally biased region" description="Basic residues" evidence="7">
    <location>
        <begin position="794"/>
        <end position="810"/>
    </location>
</feature>
<feature type="region of interest" description="Disordered" evidence="7">
    <location>
        <begin position="619"/>
        <end position="684"/>
    </location>
</feature>
<gene>
    <name evidence="10" type="ORF">H4Q32_007911</name>
</gene>
<dbReference type="InterPro" id="IPR001660">
    <property type="entry name" value="SAM"/>
</dbReference>
<feature type="domain" description="Protein kinase" evidence="8">
    <location>
        <begin position="1"/>
        <end position="182"/>
    </location>
</feature>
<dbReference type="PANTHER" id="PTHR44329">
    <property type="entry name" value="SERINE/THREONINE-PROTEIN KINASE TNNI3K-RELATED"/>
    <property type="match status" value="1"/>
</dbReference>
<dbReference type="InterPro" id="IPR011009">
    <property type="entry name" value="Kinase-like_dom_sf"/>
</dbReference>
<evidence type="ECO:0000259" key="9">
    <source>
        <dbReference type="PROSITE" id="PS50105"/>
    </source>
</evidence>
<dbReference type="InterPro" id="IPR013761">
    <property type="entry name" value="SAM/pointed_sf"/>
</dbReference>
<dbReference type="PROSITE" id="PS00108">
    <property type="entry name" value="PROTEIN_KINASE_ST"/>
    <property type="match status" value="1"/>
</dbReference>
<sequence>MKQIMTWAMDIGKGMHYLHNEAPFTVIHRDLKSRNVVLTADSVLKVLWEMLTREIPFKGLEGLQVAWLVVEKNERLTIPSSCPASFACLMRSCWVTEPKDRPLFKHILSTLESMWNDTQLPDECNTFLHNKAEWRCEIEATLERLKRLERDLSTKEQELKERERRLQLQQILYICAFARRFYKKVTYIALKPHPAEFFLPLAALSSELFFESSVEEELSSGMSCGGELQAIMREFDEMFPLEFPSAPLDPQANLNSSTTCSHRQERKIPMPLSLAAYAIFIPAKMHLYQKSLSYKSSTKPGDPLLDRRTCGDGELQQYAKVFKQNHITGQRLLLLSETDMRDLGVTSKGHIIHLKTEIEKLTHDYLNLFHFPPLIKACGFCGFMAFQIIFYITDGLATEEAEEEWRKTVNLELVFGYHWKAGTGQTAGLTFGKRLVSARPMRYWMPLSPVQNKQARVRLSRERERPRCCDCKWKMYMELDGDEVAIAYIRDVTFNANRPDVDVLKMTKPPFVMDKWIVGISGTQTVDCIVNYESNVRSPKCTRHEHRVQWSPDSGRDVIRPVELVIETAPSIREGYSRSRWIYSLRMKQWREHAAQESTGKMTLPQFLSVIGNQSSYAAAVRRSPNRSPLTPWTDSRSSSPTLSAKLSTIHLGSKGSSPSSTTSESTSERERPPSAGAKHNNYSYNYNYNRKTYNDHTLKITGGGRGEGESRRFNQMSQRGSRGFQHAGRPRHNSYGSAPSHHQRPIPGMAVVTEGVKQKGASQEPGSADGDWIKVERKKTNKQEHKHQDVRQGRGRPRRGGRGGGRGRS</sequence>
<keyword evidence="3" id="KW-0547">Nucleotide-binding</keyword>
<dbReference type="InterPro" id="IPR000719">
    <property type="entry name" value="Prot_kinase_dom"/>
</dbReference>
<evidence type="ECO:0000256" key="7">
    <source>
        <dbReference type="SAM" id="MobiDB-lite"/>
    </source>
</evidence>
<comment type="caution">
    <text evidence="10">The sequence shown here is derived from an EMBL/GenBank/DDBJ whole genome shotgun (WGS) entry which is preliminary data.</text>
</comment>
<evidence type="ECO:0000256" key="6">
    <source>
        <dbReference type="SAM" id="Coils"/>
    </source>
</evidence>
<dbReference type="PANTHER" id="PTHR44329:SF288">
    <property type="entry name" value="MITOGEN-ACTIVATED PROTEIN KINASE KINASE KINASE 20"/>
    <property type="match status" value="1"/>
</dbReference>
<proteinExistence type="predicted"/>
<dbReference type="SMART" id="SM00454">
    <property type="entry name" value="SAM"/>
    <property type="match status" value="1"/>
</dbReference>
<keyword evidence="2" id="KW-0808">Transferase</keyword>
<feature type="compositionally biased region" description="Low complexity" evidence="7">
    <location>
        <begin position="657"/>
        <end position="666"/>
    </location>
</feature>
<evidence type="ECO:0000256" key="2">
    <source>
        <dbReference type="ARBA" id="ARBA00022679"/>
    </source>
</evidence>